<dbReference type="Gene3D" id="2.60.120.430">
    <property type="entry name" value="Galactose-binding lectin"/>
    <property type="match status" value="1"/>
</dbReference>
<feature type="domain" description="T6SS Phospholipase effector Tle1-like catalytic" evidence="1">
    <location>
        <begin position="143"/>
        <end position="234"/>
    </location>
</feature>
<proteinExistence type="predicted"/>
<evidence type="ECO:0000313" key="2">
    <source>
        <dbReference type="EMBL" id="MBE0370736.1"/>
    </source>
</evidence>
<sequence length="505" mass="56739">MPNPTAYKTLIFNFDGTSSEPRDTHQYSSEHFKEDTGISNVLKLHLMLGGKLHSHAQAALPQQLCFYYSGIGNQGSEVKKLLNQILAPNDTEVGSILSTAMNDFNHHYQDGDKVLLIGFSRGAALARRFAKCLERYISSGVYLCVFDTIASIGFSKITKATCGAEHVIFEDHSVASNVEQALHCVSLDDKRRSFEPTLFNYAPHVTEIWFAGCHSDVGGGYYRSGLSDITLRYALNWLITLNIPLTLLNQEHINFQALLPHDGTLLIDKDDLTLSPDPLAISHQHDYFWMHSSFKSVTRLCTVLEQNQVSERLPIIHHSVATRINKISSYRPESLKSLPHNIENSHAEHLMCSGLNPHITLENQHITILKAGESITIRAYASEYYNLTGIMLEKGATYKFNIEKNSIWYDKGQEVGIKGWQRTGQTIGVKQQPVELFTPFKRAMNTPWFALIGCISCLDDYAFVITDACEMRINRSGEFTPFANDIAQDYGQNFGYISICITRLG</sequence>
<dbReference type="InterPro" id="IPR029058">
    <property type="entry name" value="AB_hydrolase_fold"/>
</dbReference>
<feature type="domain" description="T6SS Phospholipase effector Tle1-like catalytic" evidence="1">
    <location>
        <begin position="8"/>
        <end position="134"/>
    </location>
</feature>
<accession>A0ABR9EIB4</accession>
<protein>
    <recommendedName>
        <fullName evidence="1">T6SS Phospholipase effector Tle1-like catalytic domain-containing protein</fullName>
    </recommendedName>
</protein>
<evidence type="ECO:0000259" key="1">
    <source>
        <dbReference type="Pfam" id="PF09994"/>
    </source>
</evidence>
<dbReference type="Pfam" id="PF09994">
    <property type="entry name" value="T6SS_Tle1-like_cat"/>
    <property type="match status" value="2"/>
</dbReference>
<keyword evidence="3" id="KW-1185">Reference proteome</keyword>
<dbReference type="RefSeq" id="WP_192509790.1">
    <property type="nucleotide sequence ID" value="NZ_AQGV01000015.1"/>
</dbReference>
<comment type="caution">
    <text evidence="2">The sequence shown here is derived from an EMBL/GenBank/DDBJ whole genome shotgun (WGS) entry which is preliminary data.</text>
</comment>
<dbReference type="EMBL" id="AQGV01000015">
    <property type="protein sequence ID" value="MBE0370736.1"/>
    <property type="molecule type" value="Genomic_DNA"/>
</dbReference>
<evidence type="ECO:0000313" key="3">
    <source>
        <dbReference type="Proteomes" id="UP000615755"/>
    </source>
</evidence>
<dbReference type="PANTHER" id="PTHR33840:SF1">
    <property type="entry name" value="TLE1 PHOSPHOLIPASE DOMAIN-CONTAINING PROTEIN"/>
    <property type="match status" value="1"/>
</dbReference>
<organism evidence="2 3">
    <name type="scientific">Pseudoalteromonas aurantia 208</name>
    <dbReference type="NCBI Taxonomy" id="1314867"/>
    <lineage>
        <taxon>Bacteria</taxon>
        <taxon>Pseudomonadati</taxon>
        <taxon>Pseudomonadota</taxon>
        <taxon>Gammaproteobacteria</taxon>
        <taxon>Alteromonadales</taxon>
        <taxon>Pseudoalteromonadaceae</taxon>
        <taxon>Pseudoalteromonas</taxon>
    </lineage>
</organism>
<dbReference type="InterPro" id="IPR018712">
    <property type="entry name" value="Tle1-like_cat"/>
</dbReference>
<reference evidence="2 3" key="1">
    <citation type="submission" date="2015-03" db="EMBL/GenBank/DDBJ databases">
        <title>Genome sequence of Pseudoalteromonas aurantia.</title>
        <authorList>
            <person name="Xie B.-B."/>
            <person name="Rong J.-C."/>
            <person name="Qin Q.-L."/>
            <person name="Zhang Y.-Z."/>
        </authorList>
    </citation>
    <scope>NUCLEOTIDE SEQUENCE [LARGE SCALE GENOMIC DNA]</scope>
    <source>
        <strain evidence="2 3">208</strain>
    </source>
</reference>
<dbReference type="SUPFAM" id="SSF53474">
    <property type="entry name" value="alpha/beta-Hydrolases"/>
    <property type="match status" value="1"/>
</dbReference>
<dbReference type="PANTHER" id="PTHR33840">
    <property type="match status" value="1"/>
</dbReference>
<dbReference type="Proteomes" id="UP000615755">
    <property type="component" value="Unassembled WGS sequence"/>
</dbReference>
<gene>
    <name evidence="2" type="ORF">PAUR_b0826</name>
</gene>
<name>A0ABR9EIB4_9GAMM</name>